<feature type="domain" description="tRNA nucleotidyltransferase/poly(A) polymerase RNA and SrmB- binding" evidence="13">
    <location>
        <begin position="178"/>
        <end position="232"/>
    </location>
</feature>
<dbReference type="Gene3D" id="3.10.129.10">
    <property type="entry name" value="Hotdog Thioesterase"/>
    <property type="match status" value="1"/>
</dbReference>
<feature type="domain" description="Fluoroacetyl-CoA-specific thioesterase-like" evidence="15">
    <location>
        <begin position="418"/>
        <end position="519"/>
    </location>
</feature>
<feature type="binding site" evidence="11">
    <location>
        <position position="36"/>
    </location>
    <ligand>
        <name>ATP</name>
        <dbReference type="ChEBI" id="CHEBI:30616"/>
    </ligand>
</feature>
<dbReference type="SUPFAM" id="SSF81891">
    <property type="entry name" value="Poly A polymerase C-terminal region-like"/>
    <property type="match status" value="1"/>
</dbReference>
<dbReference type="AlphaFoldDB" id="A0A1S6INC6"/>
<keyword evidence="8 11" id="KW-0067">ATP-binding</keyword>
<comment type="catalytic activity">
    <reaction evidence="11">
        <text>a tRNA with a 3' CCA end + 2 CTP + ATP = a tRNA with a 3' CCACCA end + 3 diphosphate</text>
        <dbReference type="Rhea" id="RHEA:76235"/>
        <dbReference type="Rhea" id="RHEA-COMP:10468"/>
        <dbReference type="Rhea" id="RHEA-COMP:18655"/>
        <dbReference type="ChEBI" id="CHEBI:30616"/>
        <dbReference type="ChEBI" id="CHEBI:33019"/>
        <dbReference type="ChEBI" id="CHEBI:37563"/>
        <dbReference type="ChEBI" id="CHEBI:83071"/>
        <dbReference type="ChEBI" id="CHEBI:195187"/>
    </reaction>
</comment>
<feature type="binding site" evidence="11">
    <location>
        <position position="120"/>
    </location>
    <ligand>
        <name>ATP</name>
        <dbReference type="ChEBI" id="CHEBI:30616"/>
    </ligand>
</feature>
<feature type="binding site" evidence="11">
    <location>
        <position position="166"/>
    </location>
    <ligand>
        <name>ATP</name>
        <dbReference type="ChEBI" id="CHEBI:30616"/>
    </ligand>
</feature>
<evidence type="ECO:0000313" key="17">
    <source>
        <dbReference type="Proteomes" id="UP000188993"/>
    </source>
</evidence>
<feature type="binding site" evidence="11">
    <location>
        <position position="36"/>
    </location>
    <ligand>
        <name>CTP</name>
        <dbReference type="ChEBI" id="CHEBI:37563"/>
    </ligand>
</feature>
<evidence type="ECO:0000259" key="15">
    <source>
        <dbReference type="Pfam" id="PF22636"/>
    </source>
</evidence>
<dbReference type="CDD" id="cd05398">
    <property type="entry name" value="NT_ClassII-CCAase"/>
    <property type="match status" value="1"/>
</dbReference>
<evidence type="ECO:0000256" key="9">
    <source>
        <dbReference type="ARBA" id="ARBA00022842"/>
    </source>
</evidence>
<keyword evidence="3 11" id="KW-0819">tRNA processing</keyword>
<keyword evidence="6 11" id="KW-0547">Nucleotide-binding</keyword>
<comment type="function">
    <text evidence="11">Catalyzes the addition and repair of the essential 3'-terminal CCA sequence in tRNAs without using a nucleic acid template. Adds these three nucleotides in the order of C, C, and A to the tRNA nucleotide-73, using CTP and ATP as substrates and producing inorganic pyrophosphate. tRNA 3'-terminal CCA addition is required both for tRNA processing and repair. Also involved in tRNA surveillance by mediating tandem CCA addition to generate a CCACCA at the 3' terminus of unstable tRNAs. While stable tRNAs receive only 3'-terminal CCA, unstable tRNAs are marked with CCACCA and rapidly degraded.</text>
</comment>
<keyword evidence="7 11" id="KW-0692">RNA repair</keyword>
<keyword evidence="2 11" id="KW-0808">Transferase</keyword>
<evidence type="ECO:0000256" key="1">
    <source>
        <dbReference type="ARBA" id="ARBA00001946"/>
    </source>
</evidence>
<dbReference type="InterPro" id="IPR023068">
    <property type="entry name" value="CCA-adding_enz_firmicutes"/>
</dbReference>
<evidence type="ECO:0000259" key="13">
    <source>
        <dbReference type="Pfam" id="PF12627"/>
    </source>
</evidence>
<organism evidence="16 17">
    <name type="scientific">Jeotgalibaca dankookensis</name>
    <dbReference type="NCBI Taxonomy" id="708126"/>
    <lineage>
        <taxon>Bacteria</taxon>
        <taxon>Bacillati</taxon>
        <taxon>Bacillota</taxon>
        <taxon>Bacilli</taxon>
        <taxon>Lactobacillales</taxon>
        <taxon>Carnobacteriaceae</taxon>
        <taxon>Jeotgalibaca</taxon>
    </lineage>
</organism>
<dbReference type="InterPro" id="IPR054485">
    <property type="entry name" value="FlK-like_dom"/>
</dbReference>
<dbReference type="GO" id="GO:0005524">
    <property type="term" value="F:ATP binding"/>
    <property type="evidence" value="ECO:0007669"/>
    <property type="project" value="UniProtKB-UniRule"/>
</dbReference>
<dbReference type="InterPro" id="IPR032810">
    <property type="entry name" value="CCA-adding_enz_C"/>
</dbReference>
<feature type="binding site" evidence="11">
    <location>
        <position position="39"/>
    </location>
    <ligand>
        <name>CTP</name>
        <dbReference type="ChEBI" id="CHEBI:37563"/>
    </ligand>
</feature>
<dbReference type="PANTHER" id="PTHR46173:SF1">
    <property type="entry name" value="CCA TRNA NUCLEOTIDYLTRANSFERASE 1, MITOCHONDRIAL"/>
    <property type="match status" value="1"/>
</dbReference>
<feature type="binding site" evidence="11">
    <location>
        <position position="169"/>
    </location>
    <ligand>
        <name>ATP</name>
        <dbReference type="ChEBI" id="CHEBI:30616"/>
    </ligand>
</feature>
<dbReference type="GO" id="GO:0000287">
    <property type="term" value="F:magnesium ion binding"/>
    <property type="evidence" value="ECO:0007669"/>
    <property type="project" value="UniProtKB-UniRule"/>
</dbReference>
<dbReference type="Pfam" id="PF01743">
    <property type="entry name" value="PolyA_pol"/>
    <property type="match status" value="1"/>
</dbReference>
<dbReference type="Pfam" id="PF22636">
    <property type="entry name" value="FlK"/>
    <property type="match status" value="1"/>
</dbReference>
<feature type="binding site" evidence="11">
    <location>
        <position position="51"/>
    </location>
    <ligand>
        <name>Mg(2+)</name>
        <dbReference type="ChEBI" id="CHEBI:18420"/>
    </ligand>
</feature>
<evidence type="ECO:0000256" key="8">
    <source>
        <dbReference type="ARBA" id="ARBA00022840"/>
    </source>
</evidence>
<dbReference type="STRING" id="708126.BW727_100661"/>
<feature type="binding site" evidence="11">
    <location>
        <position position="166"/>
    </location>
    <ligand>
        <name>CTP</name>
        <dbReference type="ChEBI" id="CHEBI:37563"/>
    </ligand>
</feature>
<comment type="catalytic activity">
    <reaction evidence="11">
        <text>a tRNA precursor + 2 CTP + ATP = a tRNA with a 3' CCA end + 3 diphosphate</text>
        <dbReference type="Rhea" id="RHEA:14433"/>
        <dbReference type="Rhea" id="RHEA-COMP:10465"/>
        <dbReference type="Rhea" id="RHEA-COMP:10468"/>
        <dbReference type="ChEBI" id="CHEBI:30616"/>
        <dbReference type="ChEBI" id="CHEBI:33019"/>
        <dbReference type="ChEBI" id="CHEBI:37563"/>
        <dbReference type="ChEBI" id="CHEBI:74896"/>
        <dbReference type="ChEBI" id="CHEBI:83071"/>
        <dbReference type="EC" id="2.7.7.72"/>
    </reaction>
</comment>
<evidence type="ECO:0000256" key="2">
    <source>
        <dbReference type="ARBA" id="ARBA00022679"/>
    </source>
</evidence>
<evidence type="ECO:0000256" key="7">
    <source>
        <dbReference type="ARBA" id="ARBA00022800"/>
    </source>
</evidence>
<dbReference type="GO" id="GO:0042245">
    <property type="term" value="P:RNA repair"/>
    <property type="evidence" value="ECO:0007669"/>
    <property type="project" value="UniProtKB-KW"/>
</dbReference>
<dbReference type="GO" id="GO:0001680">
    <property type="term" value="P:tRNA 3'-terminal CCA addition"/>
    <property type="evidence" value="ECO:0007669"/>
    <property type="project" value="UniProtKB-UniRule"/>
</dbReference>
<evidence type="ECO:0000256" key="5">
    <source>
        <dbReference type="ARBA" id="ARBA00022723"/>
    </source>
</evidence>
<dbReference type="GO" id="GO:0160016">
    <property type="term" value="F:CCACCA tRNA nucleotidyltransferase activity"/>
    <property type="evidence" value="ECO:0007669"/>
    <property type="project" value="RHEA"/>
</dbReference>
<dbReference type="GO" id="GO:0004810">
    <property type="term" value="F:CCA tRNA nucleotidyltransferase activity"/>
    <property type="evidence" value="ECO:0007669"/>
    <property type="project" value="UniProtKB-UniRule"/>
</dbReference>
<sequence>MGLKMIDIDKIPEFKKASSLIAKIEAANYEAYFVGGGVRDTLLNLPISDIDIASSATPDEIQRIFPVTFDVGIKHGTVMVLQDNETYEITTFRTESKYENFRRPEKVAYVRSLEEDLKRRDFTINAIALDRKGYLQDPFNGERDIELQLIRAVGNPIERFREDALRMMRAARFISQLNFDIERETKEAVIDYHPLLSKIAVERIREEWTKLLLGRNRKGGIKFFVETRLFHMCPGFQNKDKHLVDLALFPLRFESSLSAWTSLLYFLKIDETDVDAFLRAWKLSNKEINDTKRAYHALHKRLECYWDYSLLFQTGLPIALEVEGLIAGFGLDNDFEGLLAMGRTIPIHTVKDLKVDGKDIMAVLSMQRGGPYLGKILEEVKQRVLNEKLENDKQAIMTFIEKRRLIYLDEVFEKRYLVEEKDTAIEMGSGDLPVLASPSLIAFMENTCKHMMMNLLDEGETSVGTFISMKHSAPTNVGEKVVIEARIKELSGSKYSFSIVAKSQDLIIAMGEHTRSVVNIDRFIKSI</sequence>
<evidence type="ECO:0000256" key="3">
    <source>
        <dbReference type="ARBA" id="ARBA00022694"/>
    </source>
</evidence>
<feature type="binding site" evidence="11">
    <location>
        <position position="172"/>
    </location>
    <ligand>
        <name>ATP</name>
        <dbReference type="ChEBI" id="CHEBI:30616"/>
    </ligand>
</feature>
<dbReference type="GO" id="GO:0000049">
    <property type="term" value="F:tRNA binding"/>
    <property type="evidence" value="ECO:0007669"/>
    <property type="project" value="UniProtKB-UniRule"/>
</dbReference>
<comment type="subunit">
    <text evidence="11">Homodimer.</text>
</comment>
<evidence type="ECO:0000256" key="10">
    <source>
        <dbReference type="ARBA" id="ARBA00022884"/>
    </source>
</evidence>
<feature type="domain" description="Poly A polymerase head" evidence="12">
    <location>
        <begin position="31"/>
        <end position="151"/>
    </location>
</feature>
<dbReference type="InterPro" id="IPR050264">
    <property type="entry name" value="Bact_CCA-adding_enz_type3_sf"/>
</dbReference>
<feature type="domain" description="CCA-adding enzyme C-terminal" evidence="14">
    <location>
        <begin position="252"/>
        <end position="400"/>
    </location>
</feature>
<dbReference type="Pfam" id="PF12627">
    <property type="entry name" value="PolyA_pol_RNAbd"/>
    <property type="match status" value="1"/>
</dbReference>
<dbReference type="EMBL" id="CP019728">
    <property type="protein sequence ID" value="AQS53054.1"/>
    <property type="molecule type" value="Genomic_DNA"/>
</dbReference>
<feature type="binding site" evidence="11">
    <location>
        <position position="172"/>
    </location>
    <ligand>
        <name>CTP</name>
        <dbReference type="ChEBI" id="CHEBI:37563"/>
    </ligand>
</feature>
<keyword evidence="4 11" id="KW-0548">Nucleotidyltransferase</keyword>
<evidence type="ECO:0000313" key="16">
    <source>
        <dbReference type="EMBL" id="AQS53054.1"/>
    </source>
</evidence>
<evidence type="ECO:0000259" key="12">
    <source>
        <dbReference type="Pfam" id="PF01743"/>
    </source>
</evidence>
<feature type="binding site" evidence="11">
    <location>
        <position position="49"/>
    </location>
    <ligand>
        <name>Mg(2+)</name>
        <dbReference type="ChEBI" id="CHEBI:18420"/>
    </ligand>
</feature>
<reference evidence="16 17" key="1">
    <citation type="journal article" date="2014" name="Int. J. Syst. Evol. Microbiol.">
        <title>Jeotgalibaca dankookensis gen. nov., sp. nov., a member of the family Carnobacteriaceae, isolated from seujeot (Korean traditional food).</title>
        <authorList>
            <person name="Lee D.G."/>
            <person name="Trujillo M.E."/>
            <person name="Kang H."/>
            <person name="Ahn T.Y."/>
        </authorList>
    </citation>
    <scope>NUCLEOTIDE SEQUENCE [LARGE SCALE GENOMIC DNA]</scope>
    <source>
        <strain evidence="16 17">EX-07</strain>
    </source>
</reference>
<evidence type="ECO:0000259" key="14">
    <source>
        <dbReference type="Pfam" id="PF13735"/>
    </source>
</evidence>
<accession>A0A1S6INC6</accession>
<keyword evidence="10 11" id="KW-0694">RNA-binding</keyword>
<comment type="miscellaneous">
    <text evidence="11">A single active site specifically recognizes both ATP and CTP and is responsible for their addition.</text>
</comment>
<dbReference type="InterPro" id="IPR002646">
    <property type="entry name" value="PolA_pol_head_dom"/>
</dbReference>
<dbReference type="NCBIfam" id="NF009814">
    <property type="entry name" value="PRK13299.1"/>
    <property type="match status" value="1"/>
</dbReference>
<comment type="similarity">
    <text evidence="11">Belongs to the tRNA nucleotidyltransferase/poly(A) polymerase family. Bacterial CCA-adding enzyme type 3 subfamily.</text>
</comment>
<dbReference type="Pfam" id="PF13735">
    <property type="entry name" value="tRNA_NucTran2_2"/>
    <property type="match status" value="1"/>
</dbReference>
<comment type="cofactor">
    <cofactor evidence="1 11">
        <name>Mg(2+)</name>
        <dbReference type="ChEBI" id="CHEBI:18420"/>
    </cofactor>
</comment>
<name>A0A1S6INC6_9LACT</name>
<dbReference type="Gene3D" id="1.10.246.80">
    <property type="match status" value="1"/>
</dbReference>
<dbReference type="KEGG" id="jda:BW727_100661"/>
<protein>
    <recommendedName>
        <fullName evidence="11">CCA-adding enzyme</fullName>
        <ecNumber evidence="11">2.7.7.72</ecNumber>
    </recommendedName>
    <alternativeName>
        <fullName evidence="11">CCA tRNA nucleotidyltransferase</fullName>
    </alternativeName>
    <alternativeName>
        <fullName evidence="11">tRNA CCA-pyrophosphorylase</fullName>
    </alternativeName>
    <alternativeName>
        <fullName evidence="11">tRNA adenylyl-/cytidylyl- transferase</fullName>
    </alternativeName>
    <alternativeName>
        <fullName evidence="11">tRNA nucleotidyltransferase</fullName>
    </alternativeName>
    <alternativeName>
        <fullName evidence="11">tRNA-NT</fullName>
    </alternativeName>
</protein>
<feature type="binding site" evidence="11">
    <location>
        <position position="163"/>
    </location>
    <ligand>
        <name>CTP</name>
        <dbReference type="ChEBI" id="CHEBI:37563"/>
    </ligand>
</feature>
<feature type="binding site" evidence="11">
    <location>
        <position position="120"/>
    </location>
    <ligand>
        <name>CTP</name>
        <dbReference type="ChEBI" id="CHEBI:37563"/>
    </ligand>
</feature>
<keyword evidence="5 11" id="KW-0479">Metal-binding</keyword>
<feature type="binding site" evidence="11">
    <location>
        <position position="163"/>
    </location>
    <ligand>
        <name>ATP</name>
        <dbReference type="ChEBI" id="CHEBI:30616"/>
    </ligand>
</feature>
<dbReference type="EC" id="2.7.7.72" evidence="11"/>
<dbReference type="Gene3D" id="3.30.460.10">
    <property type="entry name" value="Beta Polymerase, domain 2"/>
    <property type="match status" value="1"/>
</dbReference>
<dbReference type="InterPro" id="IPR043519">
    <property type="entry name" value="NT_sf"/>
</dbReference>
<evidence type="ECO:0000256" key="6">
    <source>
        <dbReference type="ARBA" id="ARBA00022741"/>
    </source>
</evidence>
<keyword evidence="9 11" id="KW-0460">Magnesium</keyword>
<dbReference type="Proteomes" id="UP000188993">
    <property type="component" value="Chromosome"/>
</dbReference>
<evidence type="ECO:0000256" key="4">
    <source>
        <dbReference type="ARBA" id="ARBA00022695"/>
    </source>
</evidence>
<dbReference type="PANTHER" id="PTHR46173">
    <property type="entry name" value="CCA TRNA NUCLEOTIDYLTRANSFERASE 1, MITOCHONDRIAL"/>
    <property type="match status" value="1"/>
</dbReference>
<feature type="binding site" evidence="11">
    <location>
        <position position="169"/>
    </location>
    <ligand>
        <name>CTP</name>
        <dbReference type="ChEBI" id="CHEBI:37563"/>
    </ligand>
</feature>
<dbReference type="SUPFAM" id="SSF81301">
    <property type="entry name" value="Nucleotidyltransferase"/>
    <property type="match status" value="1"/>
</dbReference>
<dbReference type="InterPro" id="IPR029069">
    <property type="entry name" value="HotDog_dom_sf"/>
</dbReference>
<dbReference type="InterPro" id="IPR032828">
    <property type="entry name" value="PolyA_RNA-bd"/>
</dbReference>
<dbReference type="HAMAP" id="MF_01263">
    <property type="entry name" value="CCA_bact_type3"/>
    <property type="match status" value="1"/>
</dbReference>
<dbReference type="Gene3D" id="1.20.58.560">
    <property type="match status" value="1"/>
</dbReference>
<proteinExistence type="inferred from homology"/>
<gene>
    <name evidence="11 16" type="primary">cca</name>
    <name evidence="16" type="ORF">BW727_100661</name>
</gene>
<feature type="binding site" evidence="11">
    <location>
        <position position="39"/>
    </location>
    <ligand>
        <name>ATP</name>
        <dbReference type="ChEBI" id="CHEBI:30616"/>
    </ligand>
</feature>
<evidence type="ECO:0000256" key="11">
    <source>
        <dbReference type="HAMAP-Rule" id="MF_01263"/>
    </source>
</evidence>
<dbReference type="Gene3D" id="1.10.3090.10">
    <property type="entry name" value="cca-adding enzyme, domain 2"/>
    <property type="match status" value="1"/>
</dbReference>
<dbReference type="SUPFAM" id="SSF54637">
    <property type="entry name" value="Thioesterase/thiol ester dehydrase-isomerase"/>
    <property type="match status" value="1"/>
</dbReference>
<keyword evidence="17" id="KW-1185">Reference proteome</keyword>